<dbReference type="AlphaFoldDB" id="A0A382C6I9"/>
<name>A0A382C6I9_9ZZZZ</name>
<dbReference type="InterPro" id="IPR002925">
    <property type="entry name" value="Dienelactn_hydro"/>
</dbReference>
<accession>A0A382C6I9</accession>
<dbReference type="Gene3D" id="3.40.50.1820">
    <property type="entry name" value="alpha/beta hydrolase"/>
    <property type="match status" value="1"/>
</dbReference>
<proteinExistence type="predicted"/>
<evidence type="ECO:0000313" key="3">
    <source>
        <dbReference type="EMBL" id="SVB21494.1"/>
    </source>
</evidence>
<gene>
    <name evidence="3" type="ORF">METZ01_LOCUS174348</name>
</gene>
<dbReference type="InterPro" id="IPR050261">
    <property type="entry name" value="FrsA_esterase"/>
</dbReference>
<feature type="domain" description="Dienelactone hydrolase" evidence="2">
    <location>
        <begin position="97"/>
        <end position="252"/>
    </location>
</feature>
<dbReference type="GO" id="GO:0016788">
    <property type="term" value="F:hydrolase activity, acting on ester bonds"/>
    <property type="evidence" value="ECO:0007669"/>
    <property type="project" value="UniProtKB-ARBA"/>
</dbReference>
<dbReference type="EMBL" id="UINC01032967">
    <property type="protein sequence ID" value="SVB21494.1"/>
    <property type="molecule type" value="Genomic_DNA"/>
</dbReference>
<evidence type="ECO:0000256" key="1">
    <source>
        <dbReference type="ARBA" id="ARBA00022801"/>
    </source>
</evidence>
<dbReference type="SUPFAM" id="SSF53474">
    <property type="entry name" value="alpha/beta-Hydrolases"/>
    <property type="match status" value="1"/>
</dbReference>
<reference evidence="3" key="1">
    <citation type="submission" date="2018-05" db="EMBL/GenBank/DDBJ databases">
        <authorList>
            <person name="Lanie J.A."/>
            <person name="Ng W.-L."/>
            <person name="Kazmierczak K.M."/>
            <person name="Andrzejewski T.M."/>
            <person name="Davidsen T.M."/>
            <person name="Wayne K.J."/>
            <person name="Tettelin H."/>
            <person name="Glass J.I."/>
            <person name="Rusch D."/>
            <person name="Podicherti R."/>
            <person name="Tsui H.-C.T."/>
            <person name="Winkler M.E."/>
        </authorList>
    </citation>
    <scope>NUCLEOTIDE SEQUENCE</scope>
</reference>
<protein>
    <recommendedName>
        <fullName evidence="2">Dienelactone hydrolase domain-containing protein</fullName>
    </recommendedName>
</protein>
<evidence type="ECO:0000259" key="2">
    <source>
        <dbReference type="Pfam" id="PF01738"/>
    </source>
</evidence>
<organism evidence="3">
    <name type="scientific">marine metagenome</name>
    <dbReference type="NCBI Taxonomy" id="408172"/>
    <lineage>
        <taxon>unclassified sequences</taxon>
        <taxon>metagenomes</taxon>
        <taxon>ecological metagenomes</taxon>
    </lineage>
</organism>
<dbReference type="Pfam" id="PF01738">
    <property type="entry name" value="DLH"/>
    <property type="match status" value="1"/>
</dbReference>
<dbReference type="InterPro" id="IPR029058">
    <property type="entry name" value="AB_hydrolase_fold"/>
</dbReference>
<keyword evidence="1" id="KW-0378">Hydrolase</keyword>
<dbReference type="PANTHER" id="PTHR22946:SF9">
    <property type="entry name" value="POLYKETIDE TRANSFERASE AF380"/>
    <property type="match status" value="1"/>
</dbReference>
<dbReference type="PANTHER" id="PTHR22946">
    <property type="entry name" value="DIENELACTONE HYDROLASE DOMAIN-CONTAINING PROTEIN-RELATED"/>
    <property type="match status" value="1"/>
</dbReference>
<sequence length="265" mass="29961">MAQFAYDPAPLNVTPVSTDESSPYWTREVVEFDAAYGGERMAAHLFVPRDVPSPYQTIVFLPGSNATRQTSSDQMGLASIDLIVKSGRAVLWPVYKDTYERSTGIEFTDPNESRSYVEHVIWWIKDVKRSLDYLETRSDIDVERIGYVGHSWGARIGNIALAVEPRLRVGALIAGGFPLMFSQPEVAEITFSARVSVPVLFITGTHDRVFPFETSQTPMFENLGTAESDKQWVRYDASHGVRSEFREQVYQEIQDWLDKYFGLVG</sequence>